<feature type="transmembrane region" description="Helical" evidence="3">
    <location>
        <begin position="157"/>
        <end position="175"/>
    </location>
</feature>
<keyword evidence="3" id="KW-0472">Membrane</keyword>
<evidence type="ECO:0000313" key="6">
    <source>
        <dbReference type="Proteomes" id="UP000273973"/>
    </source>
</evidence>
<dbReference type="SUPFAM" id="SSF103481">
    <property type="entry name" value="Multidrug resistance efflux transporter EmrE"/>
    <property type="match status" value="2"/>
</dbReference>
<comment type="subcellular location">
    <subcellularLocation>
        <location evidence="1">Endomembrane system</location>
        <topology evidence="1">Multi-pass membrane protein</topology>
    </subcellularLocation>
</comment>
<feature type="transmembrane region" description="Helical" evidence="3">
    <location>
        <begin position="306"/>
        <end position="327"/>
    </location>
</feature>
<dbReference type="AlphaFoldDB" id="A0A3R8T5S0"/>
<comment type="similarity">
    <text evidence="2">Belongs to the EamA transporter family.</text>
</comment>
<feature type="transmembrane region" description="Helical" evidence="3">
    <location>
        <begin position="250"/>
        <end position="267"/>
    </location>
</feature>
<dbReference type="Gene3D" id="1.10.3730.20">
    <property type="match status" value="1"/>
</dbReference>
<reference evidence="5 6" key="1">
    <citation type="submission" date="2018-11" db="EMBL/GenBank/DDBJ databases">
        <authorList>
            <person name="Stevens M.J."/>
            <person name="Cernela N."/>
            <person name="Spoerry Serrano N."/>
            <person name="Schmitt S."/>
            <person name="Schrenzel J."/>
            <person name="Stephan R."/>
        </authorList>
    </citation>
    <scope>NUCLEOTIDE SEQUENCE [LARGE SCALE GENOMIC DNA]</scope>
    <source>
        <strain evidence="5 6">SS1014</strain>
    </source>
</reference>
<dbReference type="InterPro" id="IPR037185">
    <property type="entry name" value="EmrE-like"/>
</dbReference>
<feature type="transmembrane region" description="Helical" evidence="3">
    <location>
        <begin position="32"/>
        <end position="52"/>
    </location>
</feature>
<keyword evidence="3" id="KW-0812">Transmembrane</keyword>
<feature type="transmembrane region" description="Helical" evidence="3">
    <location>
        <begin position="279"/>
        <end position="300"/>
    </location>
</feature>
<proteinExistence type="inferred from homology"/>
<organism evidence="5 6">
    <name type="scientific">Streptococcus suis</name>
    <dbReference type="NCBI Taxonomy" id="1307"/>
    <lineage>
        <taxon>Bacteria</taxon>
        <taxon>Bacillati</taxon>
        <taxon>Bacillota</taxon>
        <taxon>Bacilli</taxon>
        <taxon>Lactobacillales</taxon>
        <taxon>Streptococcaceae</taxon>
        <taxon>Streptococcus</taxon>
    </lineage>
</organism>
<keyword evidence="3" id="KW-1133">Transmembrane helix</keyword>
<dbReference type="GO" id="GO:0016020">
    <property type="term" value="C:membrane"/>
    <property type="evidence" value="ECO:0007669"/>
    <property type="project" value="InterPro"/>
</dbReference>
<sequence>MGQTANNVGRSTAQQKMLETTKKFHVAGIRSGIISGLFYGLYSFVIMILQGFDPIKSAVGILAAPFVMGAINDFLGGCVLLLGVIRNGKFKELGRTLSTKPGKIMVLGYILGGPVANGAYLVGLYLAGAFAIPISATTAAFGALFSAIFLKQKLTMRVVAGMLMCVAGAVVINLVKPDGAPNFTLGIILAIVAAICWGLEGTISSFGGAMLDSEVTVTLRQLVSGLIQMVLIVPAIGATGLFTATLTSPMLLFLLLVSGTLVGISYMEWYRSNAMVGTAIGMSLNITYALWGVLLSILFLGQEITATIVVGSLVIILGAILVTTNPLDLFRKDKG</sequence>
<dbReference type="Pfam" id="PF00892">
    <property type="entry name" value="EamA"/>
    <property type="match status" value="1"/>
</dbReference>
<evidence type="ECO:0000256" key="1">
    <source>
        <dbReference type="ARBA" id="ARBA00004127"/>
    </source>
</evidence>
<dbReference type="InterPro" id="IPR000620">
    <property type="entry name" value="EamA_dom"/>
</dbReference>
<gene>
    <name evidence="5" type="ORF">EJA00_00640</name>
</gene>
<evidence type="ECO:0000256" key="2">
    <source>
        <dbReference type="ARBA" id="ARBA00007362"/>
    </source>
</evidence>
<feature type="domain" description="EamA" evidence="4">
    <location>
        <begin position="185"/>
        <end position="323"/>
    </location>
</feature>
<dbReference type="Proteomes" id="UP000273973">
    <property type="component" value="Unassembled WGS sequence"/>
</dbReference>
<feature type="transmembrane region" description="Helical" evidence="3">
    <location>
        <begin position="223"/>
        <end position="244"/>
    </location>
</feature>
<feature type="transmembrane region" description="Helical" evidence="3">
    <location>
        <begin position="106"/>
        <end position="126"/>
    </location>
</feature>
<name>A0A3R8T5S0_STRSU</name>
<comment type="caution">
    <text evidence="5">The sequence shown here is derived from an EMBL/GenBank/DDBJ whole genome shotgun (WGS) entry which is preliminary data.</text>
</comment>
<feature type="transmembrane region" description="Helical" evidence="3">
    <location>
        <begin position="58"/>
        <end position="85"/>
    </location>
</feature>
<feature type="transmembrane region" description="Helical" evidence="3">
    <location>
        <begin position="187"/>
        <end position="211"/>
    </location>
</feature>
<evidence type="ECO:0000259" key="4">
    <source>
        <dbReference type="Pfam" id="PF00892"/>
    </source>
</evidence>
<evidence type="ECO:0000256" key="3">
    <source>
        <dbReference type="SAM" id="Phobius"/>
    </source>
</evidence>
<reference evidence="5 6" key="2">
    <citation type="submission" date="2018-12" db="EMBL/GenBank/DDBJ databases">
        <title>Whole-genome sequences of fifteen clinical Streptococcus suis strains isolated from pigs between 2006 and 2018.</title>
        <authorList>
            <person name="Stevens M.J.A."/>
            <person name="Cernela N."/>
            <person name="Spoerry Serrano N."/>
            <person name="Schmitt S."/>
            <person name="Schrenzel J."/>
            <person name="Stephan R."/>
        </authorList>
    </citation>
    <scope>NUCLEOTIDE SEQUENCE [LARGE SCALE GENOMIC DNA]</scope>
    <source>
        <strain evidence="5 6">SS1014</strain>
    </source>
</reference>
<dbReference type="EMBL" id="RSDG01000002">
    <property type="protein sequence ID" value="RRR50317.1"/>
    <property type="molecule type" value="Genomic_DNA"/>
</dbReference>
<accession>A0A3R8T5S0</accession>
<dbReference type="RefSeq" id="WP_099778172.1">
    <property type="nucleotide sequence ID" value="NZ_JABTZC010000015.1"/>
</dbReference>
<evidence type="ECO:0000313" key="5">
    <source>
        <dbReference type="EMBL" id="RRR50317.1"/>
    </source>
</evidence>
<feature type="transmembrane region" description="Helical" evidence="3">
    <location>
        <begin position="132"/>
        <end position="150"/>
    </location>
</feature>
<protein>
    <submittedName>
        <fullName evidence="5">DMT family transporter</fullName>
    </submittedName>
</protein>